<accession>A0A6A1W5N3</accession>
<dbReference type="OrthoDB" id="2789670at2759"/>
<evidence type="ECO:0000256" key="3">
    <source>
        <dbReference type="ARBA" id="ARBA00022692"/>
    </source>
</evidence>
<dbReference type="GO" id="GO:0016709">
    <property type="term" value="F:oxidoreductase activity, acting on paired donors, with incorporation or reduction of molecular oxygen, NAD(P)H as one donor, and incorporation of one atom of oxygen"/>
    <property type="evidence" value="ECO:0007669"/>
    <property type="project" value="TreeGrafter"/>
</dbReference>
<dbReference type="PANTHER" id="PTHR24298:SF800">
    <property type="entry name" value="CYTOCHROME P450 89A2-RELATED"/>
    <property type="match status" value="1"/>
</dbReference>
<dbReference type="PANTHER" id="PTHR24298">
    <property type="entry name" value="FLAVONOID 3'-MONOOXYGENASE-RELATED"/>
    <property type="match status" value="1"/>
</dbReference>
<comment type="cofactor">
    <cofactor evidence="1">
        <name>heme</name>
        <dbReference type="ChEBI" id="CHEBI:30413"/>
    </cofactor>
</comment>
<comment type="subcellular location">
    <subcellularLocation>
        <location evidence="2">Membrane</location>
        <topology evidence="2">Single-pass membrane protein</topology>
    </subcellularLocation>
</comment>
<keyword evidence="6" id="KW-0472">Membrane</keyword>
<dbReference type="Gene3D" id="1.10.630.10">
    <property type="entry name" value="Cytochrome P450"/>
    <property type="match status" value="1"/>
</dbReference>
<dbReference type="PRINTS" id="PR00463">
    <property type="entry name" value="EP450I"/>
</dbReference>
<proteinExistence type="predicted"/>
<reference evidence="7 8" key="1">
    <citation type="journal article" date="2019" name="Plant Biotechnol. J.">
        <title>The red bayberry genome and genetic basis of sex determination.</title>
        <authorList>
            <person name="Jia H.M."/>
            <person name="Jia H.J."/>
            <person name="Cai Q.L."/>
            <person name="Wang Y."/>
            <person name="Zhao H.B."/>
            <person name="Yang W.F."/>
            <person name="Wang G.Y."/>
            <person name="Li Y.H."/>
            <person name="Zhan D.L."/>
            <person name="Shen Y.T."/>
            <person name="Niu Q.F."/>
            <person name="Chang L."/>
            <person name="Qiu J."/>
            <person name="Zhao L."/>
            <person name="Xie H.B."/>
            <person name="Fu W.Y."/>
            <person name="Jin J."/>
            <person name="Li X.W."/>
            <person name="Jiao Y."/>
            <person name="Zhou C.C."/>
            <person name="Tu T."/>
            <person name="Chai C.Y."/>
            <person name="Gao J.L."/>
            <person name="Fan L.J."/>
            <person name="van de Weg E."/>
            <person name="Wang J.Y."/>
            <person name="Gao Z.S."/>
        </authorList>
    </citation>
    <scope>NUCLEOTIDE SEQUENCE [LARGE SCALE GENOMIC DNA]</scope>
    <source>
        <tissue evidence="7">Leaves</tissue>
    </source>
</reference>
<dbReference type="Pfam" id="PF00067">
    <property type="entry name" value="p450"/>
    <property type="match status" value="1"/>
</dbReference>
<keyword evidence="3" id="KW-0812">Transmembrane</keyword>
<keyword evidence="5" id="KW-1133">Transmembrane helix</keyword>
<evidence type="ECO:0000256" key="4">
    <source>
        <dbReference type="ARBA" id="ARBA00022723"/>
    </source>
</evidence>
<dbReference type="AlphaFoldDB" id="A0A6A1W5N3"/>
<protein>
    <submittedName>
        <fullName evidence="7">Cytochrome P450 71A4</fullName>
    </submittedName>
</protein>
<evidence type="ECO:0000313" key="8">
    <source>
        <dbReference type="Proteomes" id="UP000516437"/>
    </source>
</evidence>
<dbReference type="SUPFAM" id="SSF48264">
    <property type="entry name" value="Cytochrome P450"/>
    <property type="match status" value="1"/>
</dbReference>
<sequence length="139" mass="15812">MSEFINAFADSSTMMLQWVMAYIVKHPHIQATLFAEISGVVGHGAKEVKEEDLHMVNYLKAVILECLRIHPPNTSLIPHTVMEDVELCGYTIYLNTKMARRNQEERVELERELNANMRWSRGSGEENGYGSVKRVGFVG</sequence>
<dbReference type="InterPro" id="IPR002401">
    <property type="entry name" value="Cyt_P450_E_grp-I"/>
</dbReference>
<dbReference type="GO" id="GO:0020037">
    <property type="term" value="F:heme binding"/>
    <property type="evidence" value="ECO:0007669"/>
    <property type="project" value="InterPro"/>
</dbReference>
<dbReference type="InterPro" id="IPR036396">
    <property type="entry name" value="Cyt_P450_sf"/>
</dbReference>
<dbReference type="InterPro" id="IPR051103">
    <property type="entry name" value="Plant_metabolite_P450s"/>
</dbReference>
<dbReference type="GO" id="GO:0016020">
    <property type="term" value="C:membrane"/>
    <property type="evidence" value="ECO:0007669"/>
    <property type="project" value="UniProtKB-SubCell"/>
</dbReference>
<evidence type="ECO:0000313" key="7">
    <source>
        <dbReference type="EMBL" id="KAB1220562.1"/>
    </source>
</evidence>
<evidence type="ECO:0000256" key="1">
    <source>
        <dbReference type="ARBA" id="ARBA00001971"/>
    </source>
</evidence>
<evidence type="ECO:0000256" key="2">
    <source>
        <dbReference type="ARBA" id="ARBA00004167"/>
    </source>
</evidence>
<keyword evidence="4" id="KW-0479">Metal-binding</keyword>
<gene>
    <name evidence="7" type="ORF">CJ030_MR3G015815</name>
</gene>
<dbReference type="GO" id="GO:0005506">
    <property type="term" value="F:iron ion binding"/>
    <property type="evidence" value="ECO:0007669"/>
    <property type="project" value="InterPro"/>
</dbReference>
<evidence type="ECO:0000256" key="5">
    <source>
        <dbReference type="ARBA" id="ARBA00022989"/>
    </source>
</evidence>
<organism evidence="7 8">
    <name type="scientific">Morella rubra</name>
    <name type="common">Chinese bayberry</name>
    <dbReference type="NCBI Taxonomy" id="262757"/>
    <lineage>
        <taxon>Eukaryota</taxon>
        <taxon>Viridiplantae</taxon>
        <taxon>Streptophyta</taxon>
        <taxon>Embryophyta</taxon>
        <taxon>Tracheophyta</taxon>
        <taxon>Spermatophyta</taxon>
        <taxon>Magnoliopsida</taxon>
        <taxon>eudicotyledons</taxon>
        <taxon>Gunneridae</taxon>
        <taxon>Pentapetalae</taxon>
        <taxon>rosids</taxon>
        <taxon>fabids</taxon>
        <taxon>Fagales</taxon>
        <taxon>Myricaceae</taxon>
        <taxon>Morella</taxon>
    </lineage>
</organism>
<keyword evidence="8" id="KW-1185">Reference proteome</keyword>
<name>A0A6A1W5N3_9ROSI</name>
<dbReference type="Proteomes" id="UP000516437">
    <property type="component" value="Chromosome 3"/>
</dbReference>
<evidence type="ECO:0000256" key="6">
    <source>
        <dbReference type="ARBA" id="ARBA00023136"/>
    </source>
</evidence>
<comment type="caution">
    <text evidence="7">The sequence shown here is derived from an EMBL/GenBank/DDBJ whole genome shotgun (WGS) entry which is preliminary data.</text>
</comment>
<dbReference type="EMBL" id="RXIC02000021">
    <property type="protein sequence ID" value="KAB1220562.1"/>
    <property type="molecule type" value="Genomic_DNA"/>
</dbReference>
<dbReference type="InterPro" id="IPR001128">
    <property type="entry name" value="Cyt_P450"/>
</dbReference>